<dbReference type="GeneID" id="88185675"/>
<dbReference type="HOGENOM" id="CLU_071330_5_2_6"/>
<proteinExistence type="predicted"/>
<protein>
    <recommendedName>
        <fullName evidence="2">NAD-dependent epimerase/dehydratase domain-containing protein</fullName>
    </recommendedName>
</protein>
<dbReference type="InterPro" id="IPR036291">
    <property type="entry name" value="NAD(P)-bd_dom_sf"/>
</dbReference>
<evidence type="ECO:0000313" key="4">
    <source>
        <dbReference type="Proteomes" id="UP000002424"/>
    </source>
</evidence>
<gene>
    <name evidence="3" type="ordered locus">Avin_25100</name>
</gene>
<dbReference type="eggNOG" id="COG0702">
    <property type="taxonomic scope" value="Bacteria"/>
</dbReference>
<dbReference type="EnsemblBacteria" id="ACO78694">
    <property type="protein sequence ID" value="ACO78694"/>
    <property type="gene ID" value="Avin_25100"/>
</dbReference>
<dbReference type="KEGG" id="avn:Avin_25100"/>
<evidence type="ECO:0000256" key="1">
    <source>
        <dbReference type="ARBA" id="ARBA00004370"/>
    </source>
</evidence>
<dbReference type="STRING" id="322710.Avin_25100"/>
<organism evidence="3 4">
    <name type="scientific">Azotobacter vinelandii (strain DJ / ATCC BAA-1303)</name>
    <dbReference type="NCBI Taxonomy" id="322710"/>
    <lineage>
        <taxon>Bacteria</taxon>
        <taxon>Pseudomonadati</taxon>
        <taxon>Pseudomonadota</taxon>
        <taxon>Gammaproteobacteria</taxon>
        <taxon>Pseudomonadales</taxon>
        <taxon>Pseudomonadaceae</taxon>
        <taxon>Azotobacter</taxon>
    </lineage>
</organism>
<feature type="domain" description="NAD-dependent epimerase/dehydratase" evidence="2">
    <location>
        <begin position="3"/>
        <end position="118"/>
    </location>
</feature>
<sequence length="226" mass="24592">MQIILFGASGMVGSAVLREALDAHEVESVLAIGRHSCGVEHPKLRELLLPDLFDFAAVEDQIAGYDACIWAIGVSSVGLDEAAYAQVTEALTLAWAQALLRRNPGLSFCYCSAAGAGGKAMWARVRQRVESALQSMPFQHAGIVRPAIIRPGPGIRSRTWGYRIGMVLLKPIFLFSPALVRTLPSMFTTSEILGRAMLRVVQGQTDPFVLESIDINRLGSQRSLQR</sequence>
<evidence type="ECO:0000259" key="2">
    <source>
        <dbReference type="Pfam" id="PF01370"/>
    </source>
</evidence>
<dbReference type="EMBL" id="CP001157">
    <property type="protein sequence ID" value="ACO78694.1"/>
    <property type="molecule type" value="Genomic_DNA"/>
</dbReference>
<name>C1DIL3_AZOVD</name>
<dbReference type="Gene3D" id="3.40.50.720">
    <property type="entry name" value="NAD(P)-binding Rossmann-like Domain"/>
    <property type="match status" value="1"/>
</dbReference>
<reference evidence="3 4" key="1">
    <citation type="journal article" date="2009" name="J. Bacteriol.">
        <title>Genome sequence of Azotobacter vinelandii, an obligate aerobe specialized to support diverse anaerobic metabolic processes.</title>
        <authorList>
            <person name="Setubal J.C."/>
            <person name="dos Santos P."/>
            <person name="Goldman B.S."/>
            <person name="Ertesvag H."/>
            <person name="Espin G."/>
            <person name="Rubio L.M."/>
            <person name="Valla S."/>
            <person name="Almeida N.F."/>
            <person name="Balasubramanian D."/>
            <person name="Cromes L."/>
            <person name="Curatti L."/>
            <person name="Du Z."/>
            <person name="Godsy E."/>
            <person name="Goodner B."/>
            <person name="Hellner-Burris K."/>
            <person name="Hernandez J.A."/>
            <person name="Houmiel K."/>
            <person name="Imperial J."/>
            <person name="Kennedy C."/>
            <person name="Larson T.J."/>
            <person name="Latreille P."/>
            <person name="Ligon L.S."/>
            <person name="Lu J."/>
            <person name="Maerk M."/>
            <person name="Miller N.M."/>
            <person name="Norton S."/>
            <person name="O'Carroll I.P."/>
            <person name="Paulsen I."/>
            <person name="Raulfs E.C."/>
            <person name="Roemer R."/>
            <person name="Rosser J."/>
            <person name="Segura D."/>
            <person name="Slater S."/>
            <person name="Stricklin S.L."/>
            <person name="Studholme D.J."/>
            <person name="Sun J."/>
            <person name="Viana C.J."/>
            <person name="Wallin E."/>
            <person name="Wang B."/>
            <person name="Wheeler C."/>
            <person name="Zhu H."/>
            <person name="Dean D.R."/>
            <person name="Dixon R."/>
            <person name="Wood D."/>
        </authorList>
    </citation>
    <scope>NUCLEOTIDE SEQUENCE [LARGE SCALE GENOMIC DNA]</scope>
    <source>
        <strain evidence="4">DJ / ATCC BAA-1303</strain>
    </source>
</reference>
<dbReference type="AlphaFoldDB" id="C1DIL3"/>
<dbReference type="RefSeq" id="WP_012701087.1">
    <property type="nucleotide sequence ID" value="NC_012560.1"/>
</dbReference>
<comment type="subcellular location">
    <subcellularLocation>
        <location evidence="1">Membrane</location>
    </subcellularLocation>
</comment>
<evidence type="ECO:0000313" key="3">
    <source>
        <dbReference type="EMBL" id="ACO78694.1"/>
    </source>
</evidence>
<dbReference type="PANTHER" id="PTHR14097:SF8">
    <property type="entry name" value="NAD(P)-BINDING DOMAIN-CONTAINING PROTEIN"/>
    <property type="match status" value="1"/>
</dbReference>
<dbReference type="Proteomes" id="UP000002424">
    <property type="component" value="Chromosome"/>
</dbReference>
<dbReference type="SUPFAM" id="SSF51735">
    <property type="entry name" value="NAD(P)-binding Rossmann-fold domains"/>
    <property type="match status" value="1"/>
</dbReference>
<dbReference type="Pfam" id="PF01370">
    <property type="entry name" value="Epimerase"/>
    <property type="match status" value="1"/>
</dbReference>
<dbReference type="PANTHER" id="PTHR14097">
    <property type="entry name" value="OXIDOREDUCTASE HTATIP2"/>
    <property type="match status" value="1"/>
</dbReference>
<dbReference type="GO" id="GO:0016020">
    <property type="term" value="C:membrane"/>
    <property type="evidence" value="ECO:0007669"/>
    <property type="project" value="UniProtKB-SubCell"/>
</dbReference>
<accession>C1DIL3</accession>
<dbReference type="OrthoDB" id="9798632at2"/>
<dbReference type="InterPro" id="IPR001509">
    <property type="entry name" value="Epimerase_deHydtase"/>
</dbReference>
<keyword evidence="4" id="KW-1185">Reference proteome</keyword>